<dbReference type="EMBL" id="JAATJV010273371">
    <property type="protein sequence ID" value="MBZ3876379.1"/>
    <property type="molecule type" value="Genomic_DNA"/>
</dbReference>
<gene>
    <name evidence="10" type="ORF">SUZIE_137645</name>
</gene>
<evidence type="ECO:0000256" key="6">
    <source>
        <dbReference type="ARBA" id="ARBA00023306"/>
    </source>
</evidence>
<dbReference type="GO" id="GO:0051301">
    <property type="term" value="P:cell division"/>
    <property type="evidence" value="ECO:0007669"/>
    <property type="project" value="UniProtKB-KW"/>
</dbReference>
<dbReference type="Pfam" id="PF12862">
    <property type="entry name" value="ANAPC5"/>
    <property type="match status" value="2"/>
</dbReference>
<keyword evidence="4" id="KW-0498">Mitosis</keyword>
<dbReference type="PANTHER" id="PTHR12830">
    <property type="entry name" value="ANAPHASE-PROMOTING COMPLEX SUBUNIT 5"/>
    <property type="match status" value="1"/>
</dbReference>
<comment type="function">
    <text evidence="8">Component of the anaphase promoting complex/cyclosome (APC/C), a cell cycle-regulated E3 ubiquitin ligase that controls progression through mitosis and the G1 phase of the cell cycle. The APC/C complex acts by mediating ubiquitination and subsequent degradation of target proteins: it mainly mediates the formation of 'Lys-11'-linked polyubiquitin chains and, to a lower extent, the formation of 'Lys-48'- and 'Lys-63'-linked polyubiquitin chains. The APC/C complex catalyzes assembly of branched 'Lys-11'-/'Lys-48'-linked branched ubiquitin chains on target proteins.</text>
</comment>
<evidence type="ECO:0000256" key="8">
    <source>
        <dbReference type="ARBA" id="ARBA00045696"/>
    </source>
</evidence>
<feature type="domain" description="Anaphase-promoting complex subunit 5" evidence="9">
    <location>
        <begin position="185"/>
        <end position="218"/>
    </location>
</feature>
<evidence type="ECO:0000256" key="4">
    <source>
        <dbReference type="ARBA" id="ARBA00022776"/>
    </source>
</evidence>
<proteinExistence type="inferred from homology"/>
<evidence type="ECO:0000313" key="10">
    <source>
        <dbReference type="EMBL" id="MBZ3876379.1"/>
    </source>
</evidence>
<dbReference type="GO" id="GO:0045842">
    <property type="term" value="P:positive regulation of mitotic metaphase/anaphase transition"/>
    <property type="evidence" value="ECO:0007669"/>
    <property type="project" value="TreeGrafter"/>
</dbReference>
<dbReference type="GO" id="GO:0031145">
    <property type="term" value="P:anaphase-promoting complex-dependent catabolic process"/>
    <property type="evidence" value="ECO:0007669"/>
    <property type="project" value="TreeGrafter"/>
</dbReference>
<name>A0AA41MQP2_SCICA</name>
<evidence type="ECO:0000256" key="2">
    <source>
        <dbReference type="ARBA" id="ARBA00016066"/>
    </source>
</evidence>
<keyword evidence="3" id="KW-0132">Cell division</keyword>
<organism evidence="10 11">
    <name type="scientific">Sciurus carolinensis</name>
    <name type="common">Eastern gray squirrel</name>
    <dbReference type="NCBI Taxonomy" id="30640"/>
    <lineage>
        <taxon>Eukaryota</taxon>
        <taxon>Metazoa</taxon>
        <taxon>Chordata</taxon>
        <taxon>Craniata</taxon>
        <taxon>Vertebrata</taxon>
        <taxon>Euteleostomi</taxon>
        <taxon>Mammalia</taxon>
        <taxon>Eutheria</taxon>
        <taxon>Euarchontoglires</taxon>
        <taxon>Glires</taxon>
        <taxon>Rodentia</taxon>
        <taxon>Sciuromorpha</taxon>
        <taxon>Sciuridae</taxon>
        <taxon>Sciurinae</taxon>
        <taxon>Sciurini</taxon>
        <taxon>Sciurus</taxon>
    </lineage>
</organism>
<protein>
    <recommendedName>
        <fullName evidence="2">Anaphase-promoting complex subunit 5</fullName>
    </recommendedName>
    <alternativeName>
        <fullName evidence="7">Cyclosome subunit 5</fullName>
    </alternativeName>
</protein>
<keyword evidence="6" id="KW-0131">Cell cycle</keyword>
<evidence type="ECO:0000256" key="1">
    <source>
        <dbReference type="ARBA" id="ARBA00007450"/>
    </source>
</evidence>
<dbReference type="InterPro" id="IPR037679">
    <property type="entry name" value="Apc5"/>
</dbReference>
<dbReference type="PANTHER" id="PTHR12830:SF9">
    <property type="entry name" value="ANAPHASE-PROMOTING COMPLEX SUBUNIT 5"/>
    <property type="match status" value="1"/>
</dbReference>
<evidence type="ECO:0000256" key="5">
    <source>
        <dbReference type="ARBA" id="ARBA00022786"/>
    </source>
</evidence>
<dbReference type="InterPro" id="IPR026000">
    <property type="entry name" value="Apc5_dom"/>
</dbReference>
<accession>A0AA41MQP2</accession>
<reference evidence="10" key="1">
    <citation type="submission" date="2020-03" db="EMBL/GenBank/DDBJ databases">
        <title>Studies in the Genomics of Life Span.</title>
        <authorList>
            <person name="Glass D."/>
        </authorList>
    </citation>
    <scope>NUCLEOTIDE SEQUENCE</scope>
    <source>
        <strain evidence="10">SUZIE</strain>
        <tissue evidence="10">Muscle</tissue>
    </source>
</reference>
<dbReference type="GO" id="GO:0070979">
    <property type="term" value="P:protein K11-linked ubiquitination"/>
    <property type="evidence" value="ECO:0007669"/>
    <property type="project" value="TreeGrafter"/>
</dbReference>
<dbReference type="GO" id="GO:0005680">
    <property type="term" value="C:anaphase-promoting complex"/>
    <property type="evidence" value="ECO:0007669"/>
    <property type="project" value="InterPro"/>
</dbReference>
<comment type="similarity">
    <text evidence="1">Belongs to the APC5 family.</text>
</comment>
<sequence>MASINDSLYFNPMVTNGVVHTNVLGIKDWVTPYKIAQPALLPLPQGPDITFYLNNLQVQDVFSSTHSLLHYFDHLILTGAESKSNGEEDYDQSLRYAALNLAALHCRFGHYQQAELALQETTNKPIDALKDSDLLHWKHSLSELINISITQKMAIWRLYGHSTMALQQVQMLLSINSLESVNTGVQQNNTESFAVALCQLAELHIEQGCFVAAAEMLKHLKERFPPNTQHAQLWMLCDQNIQFDRAMNDYLTSETVLNLAFALLILGIPEQALTLLHMAMEPMLAHGAILDKGHAMFLVTKCQVTSAASYDPLKKAEALKAAMENLNEAKNYFAKVDCEEQIRDVIYFQARVYLTLGKTQGRNPCAMIFQQVHQELPSYGVPLINHL</sequence>
<evidence type="ECO:0000256" key="7">
    <source>
        <dbReference type="ARBA" id="ARBA00031069"/>
    </source>
</evidence>
<feature type="domain" description="Anaphase-promoting complex subunit 5" evidence="9">
    <location>
        <begin position="52"/>
        <end position="123"/>
    </location>
</feature>
<dbReference type="AlphaFoldDB" id="A0AA41MQP2"/>
<keyword evidence="5" id="KW-0833">Ubl conjugation pathway</keyword>
<evidence type="ECO:0000259" key="9">
    <source>
        <dbReference type="Pfam" id="PF12862"/>
    </source>
</evidence>
<evidence type="ECO:0000313" key="11">
    <source>
        <dbReference type="Proteomes" id="UP001166674"/>
    </source>
</evidence>
<evidence type="ECO:0000256" key="3">
    <source>
        <dbReference type="ARBA" id="ARBA00022618"/>
    </source>
</evidence>
<dbReference type="Gene3D" id="1.25.40.10">
    <property type="entry name" value="Tetratricopeptide repeat domain"/>
    <property type="match status" value="1"/>
</dbReference>
<keyword evidence="11" id="KW-1185">Reference proteome</keyword>
<dbReference type="InterPro" id="IPR011990">
    <property type="entry name" value="TPR-like_helical_dom_sf"/>
</dbReference>
<dbReference type="Proteomes" id="UP001166674">
    <property type="component" value="Unassembled WGS sequence"/>
</dbReference>
<comment type="caution">
    <text evidence="10">The sequence shown here is derived from an EMBL/GenBank/DDBJ whole genome shotgun (WGS) entry which is preliminary data.</text>
</comment>